<dbReference type="Gene3D" id="3.40.50.1820">
    <property type="entry name" value="alpha/beta hydrolase"/>
    <property type="match status" value="1"/>
</dbReference>
<dbReference type="GO" id="GO:0016787">
    <property type="term" value="F:hydrolase activity"/>
    <property type="evidence" value="ECO:0007669"/>
    <property type="project" value="UniProtKB-KW"/>
</dbReference>
<dbReference type="AlphaFoldDB" id="A0A4R7FLM4"/>
<dbReference type="EMBL" id="SOAM01000002">
    <property type="protein sequence ID" value="TDS77276.1"/>
    <property type="molecule type" value="Genomic_DNA"/>
</dbReference>
<feature type="domain" description="Alpha/beta hydrolase fold-5" evidence="1">
    <location>
        <begin position="70"/>
        <end position="226"/>
    </location>
</feature>
<sequence length="246" mass="25902">MRTRRVVRRVGVLALAAGVIATIGAVVWAEHPMEAEPGPLAAVEADPAVHYRDRGDAVVLTPERPTGIGLVFLAGARVDAAAYAWKLSGIADRGVGIVIVRPRLNFAILEERPLRDFERYDPAVQRWLVGGHSLGGVRACQYAADGQADGLVLLGSYCAADLSQRRIPVLSIAGSRDGLSTPTKIAAARHLLPADARLDTIDGAVHAQFGDYGKQPGDGTPTIGDAAVRTAITEDLAAFLTDPATD</sequence>
<dbReference type="RefSeq" id="WP_133766366.1">
    <property type="nucleotide sequence ID" value="NZ_BAAARP010000002.1"/>
</dbReference>
<dbReference type="OrthoDB" id="9780932at2"/>
<evidence type="ECO:0000259" key="1">
    <source>
        <dbReference type="Pfam" id="PF12695"/>
    </source>
</evidence>
<reference evidence="2 3" key="1">
    <citation type="submission" date="2019-03" db="EMBL/GenBank/DDBJ databases">
        <title>Genomic Encyclopedia of Archaeal and Bacterial Type Strains, Phase II (KMG-II): from individual species to whole genera.</title>
        <authorList>
            <person name="Goeker M."/>
        </authorList>
    </citation>
    <scope>NUCLEOTIDE SEQUENCE [LARGE SCALE GENOMIC DNA]</scope>
    <source>
        <strain evidence="2 3">DSM 24782</strain>
    </source>
</reference>
<name>A0A4R7FLM4_9MICO</name>
<gene>
    <name evidence="2" type="ORF">CLV52_2219</name>
</gene>
<evidence type="ECO:0000313" key="2">
    <source>
        <dbReference type="EMBL" id="TDS77276.1"/>
    </source>
</evidence>
<dbReference type="Proteomes" id="UP000295344">
    <property type="component" value="Unassembled WGS sequence"/>
</dbReference>
<evidence type="ECO:0000313" key="3">
    <source>
        <dbReference type="Proteomes" id="UP000295344"/>
    </source>
</evidence>
<protein>
    <submittedName>
        <fullName evidence="2">Alpha/beta hydrolase family protein</fullName>
    </submittedName>
</protein>
<keyword evidence="3" id="KW-1185">Reference proteome</keyword>
<dbReference type="SUPFAM" id="SSF53474">
    <property type="entry name" value="alpha/beta-Hydrolases"/>
    <property type="match status" value="1"/>
</dbReference>
<keyword evidence="2" id="KW-0378">Hydrolase</keyword>
<dbReference type="InterPro" id="IPR029058">
    <property type="entry name" value="AB_hydrolase_fold"/>
</dbReference>
<organism evidence="2 3">
    <name type="scientific">Amnibacterium kyonggiense</name>
    <dbReference type="NCBI Taxonomy" id="595671"/>
    <lineage>
        <taxon>Bacteria</taxon>
        <taxon>Bacillati</taxon>
        <taxon>Actinomycetota</taxon>
        <taxon>Actinomycetes</taxon>
        <taxon>Micrococcales</taxon>
        <taxon>Microbacteriaceae</taxon>
        <taxon>Amnibacterium</taxon>
    </lineage>
</organism>
<proteinExistence type="predicted"/>
<dbReference type="Pfam" id="PF12695">
    <property type="entry name" value="Abhydrolase_5"/>
    <property type="match status" value="1"/>
</dbReference>
<comment type="caution">
    <text evidence="2">The sequence shown here is derived from an EMBL/GenBank/DDBJ whole genome shotgun (WGS) entry which is preliminary data.</text>
</comment>
<dbReference type="InterPro" id="IPR029059">
    <property type="entry name" value="AB_hydrolase_5"/>
</dbReference>
<accession>A0A4R7FLM4</accession>